<reference evidence="17" key="1">
    <citation type="journal article" date="2019" name="Int. J. Syst. Evol. Microbiol.">
        <title>The Global Catalogue of Microorganisms (GCM) 10K type strain sequencing project: providing services to taxonomists for standard genome sequencing and annotation.</title>
        <authorList>
            <consortium name="The Broad Institute Genomics Platform"/>
            <consortium name="The Broad Institute Genome Sequencing Center for Infectious Disease"/>
            <person name="Wu L."/>
            <person name="Ma J."/>
        </authorList>
    </citation>
    <scope>NUCLEOTIDE SEQUENCE [LARGE SCALE GENOMIC DNA]</scope>
    <source>
        <strain evidence="17">CGMCC 1.16275</strain>
    </source>
</reference>
<keyword evidence="9 15" id="KW-0732">Signal</keyword>
<comment type="subunit">
    <text evidence="4">Component of the periplasmic nitrate reductase NapAB complex composed of NapA and NapB.</text>
</comment>
<dbReference type="RefSeq" id="WP_377355446.1">
    <property type="nucleotide sequence ID" value="NZ_JBHTCM010000003.1"/>
</dbReference>
<protein>
    <recommendedName>
        <fullName evidence="5">Periplasmic nitrate reductase, electron transfer subunit</fullName>
    </recommendedName>
    <alternativeName>
        <fullName evidence="13">Diheme cytochrome c NapB</fullName>
    </alternativeName>
</protein>
<dbReference type="InterPro" id="IPR036280">
    <property type="entry name" value="Multihaem_cyt_sf"/>
</dbReference>
<dbReference type="Gene3D" id="1.10.1130.10">
    <property type="entry name" value="Flavocytochrome C3, Chain A"/>
    <property type="match status" value="1"/>
</dbReference>
<evidence type="ECO:0000256" key="9">
    <source>
        <dbReference type="ARBA" id="ARBA00022729"/>
    </source>
</evidence>
<keyword evidence="8" id="KW-0479">Metal-binding</keyword>
<sequence>MRATLRMALLSGGLVVACTALAPGAAQEGTGRGDRDNTVEPTPFRPPVGFTDEVAAPPLAREITDDRRRARNYPEQPPVIPHNIAGYQVNLQHNQCLTCHSRQYTEQVQAPMVSISHYQTRDGQTLGAVAPRRYFCTQCHVPQTDAQPVVENRFRPFDALVEPTPGDGGGR</sequence>
<feature type="chain" id="PRO_5046911617" description="Periplasmic nitrate reductase, electron transfer subunit" evidence="15">
    <location>
        <begin position="23"/>
        <end position="171"/>
    </location>
</feature>
<evidence type="ECO:0000256" key="5">
    <source>
        <dbReference type="ARBA" id="ARBA00013773"/>
    </source>
</evidence>
<evidence type="ECO:0000256" key="6">
    <source>
        <dbReference type="ARBA" id="ARBA00022448"/>
    </source>
</evidence>
<accession>A0ABW2KQB6</accession>
<name>A0ABW2KQB6_9PROT</name>
<evidence type="ECO:0000256" key="8">
    <source>
        <dbReference type="ARBA" id="ARBA00022723"/>
    </source>
</evidence>
<dbReference type="Pfam" id="PF03892">
    <property type="entry name" value="NapB"/>
    <property type="match status" value="1"/>
</dbReference>
<evidence type="ECO:0000256" key="13">
    <source>
        <dbReference type="ARBA" id="ARBA00031832"/>
    </source>
</evidence>
<comment type="subcellular location">
    <subcellularLocation>
        <location evidence="2">Periplasm</location>
    </subcellularLocation>
</comment>
<dbReference type="SUPFAM" id="SSF48695">
    <property type="entry name" value="Multiheme cytochromes"/>
    <property type="match status" value="1"/>
</dbReference>
<comment type="similarity">
    <text evidence="3">Belongs to the NapB family.</text>
</comment>
<evidence type="ECO:0000256" key="7">
    <source>
        <dbReference type="ARBA" id="ARBA00022617"/>
    </source>
</evidence>
<evidence type="ECO:0000256" key="10">
    <source>
        <dbReference type="ARBA" id="ARBA00022764"/>
    </source>
</evidence>
<dbReference type="EMBL" id="JBHTCM010000003">
    <property type="protein sequence ID" value="MFC7331583.1"/>
    <property type="molecule type" value="Genomic_DNA"/>
</dbReference>
<keyword evidence="11" id="KW-0249">Electron transport</keyword>
<dbReference type="Proteomes" id="UP001596456">
    <property type="component" value="Unassembled WGS sequence"/>
</dbReference>
<keyword evidence="17" id="KW-1185">Reference proteome</keyword>
<comment type="function">
    <text evidence="1">Electron transfer subunit of the periplasmic nitrate reductase complex NapAB. Receives electrons from the membrane-anchored tetraheme c-type NapC protein and transfers these to NapA subunit, thus allowing electron flow between membrane and periplasm. Essential for periplasmic nitrate reduction with nitrate as the terminal electron acceptor.</text>
</comment>
<proteinExistence type="inferred from homology"/>
<evidence type="ECO:0000256" key="12">
    <source>
        <dbReference type="ARBA" id="ARBA00023004"/>
    </source>
</evidence>
<dbReference type="PANTHER" id="PTHR38604">
    <property type="entry name" value="PERIPLASMIC NITRATE REDUCTASE, ELECTRON TRANSFER SUBUNIT"/>
    <property type="match status" value="1"/>
</dbReference>
<dbReference type="InterPro" id="IPR005591">
    <property type="entry name" value="NapB"/>
</dbReference>
<gene>
    <name evidence="16" type="ORF">ACFQPS_00275</name>
</gene>
<keyword evidence="10" id="KW-0574">Periplasm</keyword>
<evidence type="ECO:0000256" key="14">
    <source>
        <dbReference type="SAM" id="MobiDB-lite"/>
    </source>
</evidence>
<evidence type="ECO:0000256" key="1">
    <source>
        <dbReference type="ARBA" id="ARBA00002599"/>
    </source>
</evidence>
<keyword evidence="6" id="KW-0813">Transport</keyword>
<evidence type="ECO:0000256" key="11">
    <source>
        <dbReference type="ARBA" id="ARBA00022982"/>
    </source>
</evidence>
<evidence type="ECO:0000313" key="16">
    <source>
        <dbReference type="EMBL" id="MFC7331583.1"/>
    </source>
</evidence>
<evidence type="ECO:0000256" key="2">
    <source>
        <dbReference type="ARBA" id="ARBA00004418"/>
    </source>
</evidence>
<evidence type="ECO:0000313" key="17">
    <source>
        <dbReference type="Proteomes" id="UP001596456"/>
    </source>
</evidence>
<organism evidence="16 17">
    <name type="scientific">Rhodocista pekingensis</name>
    <dbReference type="NCBI Taxonomy" id="201185"/>
    <lineage>
        <taxon>Bacteria</taxon>
        <taxon>Pseudomonadati</taxon>
        <taxon>Pseudomonadota</taxon>
        <taxon>Alphaproteobacteria</taxon>
        <taxon>Rhodospirillales</taxon>
        <taxon>Azospirillaceae</taxon>
        <taxon>Rhodocista</taxon>
    </lineage>
</organism>
<evidence type="ECO:0000256" key="3">
    <source>
        <dbReference type="ARBA" id="ARBA00007368"/>
    </source>
</evidence>
<feature type="signal peptide" evidence="15">
    <location>
        <begin position="1"/>
        <end position="22"/>
    </location>
</feature>
<dbReference type="PANTHER" id="PTHR38604:SF1">
    <property type="entry name" value="PERIPLASMIC NITRATE REDUCTASE, ELECTRON TRANSFER SUBUNIT"/>
    <property type="match status" value="1"/>
</dbReference>
<evidence type="ECO:0000256" key="4">
    <source>
        <dbReference type="ARBA" id="ARBA00011752"/>
    </source>
</evidence>
<dbReference type="PROSITE" id="PS51257">
    <property type="entry name" value="PROKAR_LIPOPROTEIN"/>
    <property type="match status" value="1"/>
</dbReference>
<evidence type="ECO:0000256" key="15">
    <source>
        <dbReference type="SAM" id="SignalP"/>
    </source>
</evidence>
<feature type="region of interest" description="Disordered" evidence="14">
    <location>
        <begin position="25"/>
        <end position="49"/>
    </location>
</feature>
<keyword evidence="7" id="KW-0349">Heme</keyword>
<keyword evidence="12" id="KW-0408">Iron</keyword>
<comment type="caution">
    <text evidence="16">The sequence shown here is derived from an EMBL/GenBank/DDBJ whole genome shotgun (WGS) entry which is preliminary data.</text>
</comment>